<sequence>MPDERLPLVTMRFEYSLDGSVEELKALRSSVEIWAATIPHLADELLIVVSELAANAITHGQAPAQVAIRGSGQSVRLSVRQYLRTPTTFPWMSRENHGRQGLRLVDRLSTSWGWGSTASTLMVWAELQ</sequence>
<evidence type="ECO:0000313" key="1">
    <source>
        <dbReference type="EMBL" id="CAB4905183.1"/>
    </source>
</evidence>
<dbReference type="Gene3D" id="3.30.565.10">
    <property type="entry name" value="Histidine kinase-like ATPase, C-terminal domain"/>
    <property type="match status" value="1"/>
</dbReference>
<gene>
    <name evidence="1" type="ORF">UFOPK3495_01206</name>
    <name evidence="2" type="ORF">UFOPK4237_00252</name>
</gene>
<dbReference type="EMBL" id="CAFBMC010000071">
    <property type="protein sequence ID" value="CAB4905183.1"/>
    <property type="molecule type" value="Genomic_DNA"/>
</dbReference>
<dbReference type="AlphaFoldDB" id="A0A6J7S3P5"/>
<accession>A0A6J7S3P5</accession>
<dbReference type="InterPro" id="IPR036890">
    <property type="entry name" value="HATPase_C_sf"/>
</dbReference>
<dbReference type="EMBL" id="CAFBPZ010000009">
    <property type="protein sequence ID" value="CAB5035050.1"/>
    <property type="molecule type" value="Genomic_DNA"/>
</dbReference>
<name>A0A6J7S3P5_9ZZZZ</name>
<reference evidence="2" key="1">
    <citation type="submission" date="2020-05" db="EMBL/GenBank/DDBJ databases">
        <authorList>
            <person name="Chiriac C."/>
            <person name="Salcher M."/>
            <person name="Ghai R."/>
            <person name="Kavagutti S V."/>
        </authorList>
    </citation>
    <scope>NUCLEOTIDE SEQUENCE</scope>
</reference>
<dbReference type="CDD" id="cd16936">
    <property type="entry name" value="HATPase_RsbW-like"/>
    <property type="match status" value="1"/>
</dbReference>
<dbReference type="PANTHER" id="PTHR35526:SF3">
    <property type="entry name" value="ANTI-SIGMA-F FACTOR RSBW"/>
    <property type="match status" value="1"/>
</dbReference>
<organism evidence="2">
    <name type="scientific">freshwater metagenome</name>
    <dbReference type="NCBI Taxonomy" id="449393"/>
    <lineage>
        <taxon>unclassified sequences</taxon>
        <taxon>metagenomes</taxon>
        <taxon>ecological metagenomes</taxon>
    </lineage>
</organism>
<protein>
    <submittedName>
        <fullName evidence="2">Unannotated protein</fullName>
    </submittedName>
</protein>
<proteinExistence type="predicted"/>
<dbReference type="PANTHER" id="PTHR35526">
    <property type="entry name" value="ANTI-SIGMA-F FACTOR RSBW-RELATED"/>
    <property type="match status" value="1"/>
</dbReference>
<evidence type="ECO:0000313" key="2">
    <source>
        <dbReference type="EMBL" id="CAB5035050.1"/>
    </source>
</evidence>
<dbReference type="InterPro" id="IPR050267">
    <property type="entry name" value="Anti-sigma-factor_SerPK"/>
</dbReference>